<evidence type="ECO:0000256" key="6">
    <source>
        <dbReference type="ARBA" id="ARBA00022655"/>
    </source>
</evidence>
<feature type="domain" description="Ketopantoate reductase C-terminal" evidence="13">
    <location>
        <begin position="210"/>
        <end position="331"/>
    </location>
</feature>
<sequence>MHIAIVGGGALGLLHAAKLASAQAKVTVWTRTEQQSVLLAEEGIRLLELDEAGGAGETSPQPAKVARVHSRSLNAAATEAKADCAGQQQAPDWIIVTVKQADLTRELLRDIRKLAGAAAAVLFLQNGIGHLELAAEELPELPLFIGVTTEGALRQDERTVRHTGRGQLSLGPAPLNRQAAGKKDENQQLMLQNTLQLAGFTVLLSKTMNNRVYEKLLINAIINPLTAIFDVTNGELPQHSARLRLMRALYEETNKILRAAGGAELEEGAWERVLAVCAATSANVSSMLSDVRAGRPTEVQWINGGVSSLARRVGMESPLNDAMSEMVRHLQDDRR</sequence>
<evidence type="ECO:0000256" key="11">
    <source>
        <dbReference type="RuleBase" id="RU362068"/>
    </source>
</evidence>
<proteinExistence type="inferred from homology"/>
<dbReference type="PANTHER" id="PTHR43765">
    <property type="entry name" value="2-DEHYDROPANTOATE 2-REDUCTASE-RELATED"/>
    <property type="match status" value="1"/>
</dbReference>
<evidence type="ECO:0000256" key="8">
    <source>
        <dbReference type="ARBA" id="ARBA00023002"/>
    </source>
</evidence>
<dbReference type="GO" id="GO:0005737">
    <property type="term" value="C:cytoplasm"/>
    <property type="evidence" value="ECO:0007669"/>
    <property type="project" value="TreeGrafter"/>
</dbReference>
<keyword evidence="6 11" id="KW-0566">Pantothenate biosynthesis</keyword>
<evidence type="ECO:0000259" key="13">
    <source>
        <dbReference type="Pfam" id="PF08546"/>
    </source>
</evidence>
<dbReference type="EC" id="1.1.1.169" evidence="4 11"/>
<dbReference type="InterPro" id="IPR003710">
    <property type="entry name" value="ApbA"/>
</dbReference>
<evidence type="ECO:0000256" key="1">
    <source>
        <dbReference type="ARBA" id="ARBA00002919"/>
    </source>
</evidence>
<comment type="similarity">
    <text evidence="3 11">Belongs to the ketopantoate reductase family.</text>
</comment>
<evidence type="ECO:0000313" key="14">
    <source>
        <dbReference type="EMBL" id="ANY69964.1"/>
    </source>
</evidence>
<evidence type="ECO:0000256" key="9">
    <source>
        <dbReference type="ARBA" id="ARBA00032024"/>
    </source>
</evidence>
<comment type="function">
    <text evidence="1 11">Catalyzes the NADPH-dependent reduction of ketopantoate into pantoic acid.</text>
</comment>
<dbReference type="InterPro" id="IPR008927">
    <property type="entry name" value="6-PGluconate_DH-like_C_sf"/>
</dbReference>
<dbReference type="GO" id="GO:0050661">
    <property type="term" value="F:NADP binding"/>
    <property type="evidence" value="ECO:0007669"/>
    <property type="project" value="TreeGrafter"/>
</dbReference>
<dbReference type="UniPathway" id="UPA00028">
    <property type="reaction ID" value="UER00004"/>
</dbReference>
<dbReference type="InterPro" id="IPR013752">
    <property type="entry name" value="KPA_reductase"/>
</dbReference>
<dbReference type="InterPro" id="IPR036291">
    <property type="entry name" value="NAD(P)-bd_dom_sf"/>
</dbReference>
<accession>A0A1B2DQG6</accession>
<dbReference type="InterPro" id="IPR013332">
    <property type="entry name" value="KPR_N"/>
</dbReference>
<feature type="domain" description="Ketopantoate reductase N-terminal" evidence="12">
    <location>
        <begin position="3"/>
        <end position="173"/>
    </location>
</feature>
<dbReference type="InterPro" id="IPR013328">
    <property type="entry name" value="6PGD_dom2"/>
</dbReference>
<organism evidence="14">
    <name type="scientific">Paenibacillus sp. BIHB 4019</name>
    <dbReference type="NCBI Taxonomy" id="1870819"/>
    <lineage>
        <taxon>Bacteria</taxon>
        <taxon>Bacillati</taxon>
        <taxon>Bacillota</taxon>
        <taxon>Bacilli</taxon>
        <taxon>Bacillales</taxon>
        <taxon>Paenibacillaceae</taxon>
        <taxon>Paenibacillus</taxon>
    </lineage>
</organism>
<dbReference type="NCBIfam" id="TIGR00745">
    <property type="entry name" value="apbA_panE"/>
    <property type="match status" value="1"/>
</dbReference>
<dbReference type="Gene3D" id="1.10.1040.10">
    <property type="entry name" value="N-(1-d-carboxylethyl)-l-norvaline Dehydrogenase, domain 2"/>
    <property type="match status" value="1"/>
</dbReference>
<evidence type="ECO:0000259" key="12">
    <source>
        <dbReference type="Pfam" id="PF02558"/>
    </source>
</evidence>
<evidence type="ECO:0000256" key="3">
    <source>
        <dbReference type="ARBA" id="ARBA00007870"/>
    </source>
</evidence>
<dbReference type="Pfam" id="PF08546">
    <property type="entry name" value="ApbA_C"/>
    <property type="match status" value="1"/>
</dbReference>
<dbReference type="Pfam" id="PF02558">
    <property type="entry name" value="ApbA"/>
    <property type="match status" value="1"/>
</dbReference>
<dbReference type="SUPFAM" id="SSF48179">
    <property type="entry name" value="6-phosphogluconate dehydrogenase C-terminal domain-like"/>
    <property type="match status" value="1"/>
</dbReference>
<gene>
    <name evidence="14" type="ORF">BBD42_28265</name>
</gene>
<evidence type="ECO:0000256" key="5">
    <source>
        <dbReference type="ARBA" id="ARBA00019465"/>
    </source>
</evidence>
<evidence type="ECO:0000256" key="7">
    <source>
        <dbReference type="ARBA" id="ARBA00022857"/>
    </source>
</evidence>
<evidence type="ECO:0000256" key="4">
    <source>
        <dbReference type="ARBA" id="ARBA00013014"/>
    </source>
</evidence>
<name>A0A1B2DQG6_9BACL</name>
<protein>
    <recommendedName>
        <fullName evidence="5 11">2-dehydropantoate 2-reductase</fullName>
        <ecNumber evidence="4 11">1.1.1.169</ecNumber>
    </recommendedName>
    <alternativeName>
        <fullName evidence="9 11">Ketopantoate reductase</fullName>
    </alternativeName>
</protein>
<dbReference type="SUPFAM" id="SSF51735">
    <property type="entry name" value="NAD(P)-binding Rossmann-fold domains"/>
    <property type="match status" value="1"/>
</dbReference>
<evidence type="ECO:0000256" key="2">
    <source>
        <dbReference type="ARBA" id="ARBA00004994"/>
    </source>
</evidence>
<comment type="catalytic activity">
    <reaction evidence="10 11">
        <text>(R)-pantoate + NADP(+) = 2-dehydropantoate + NADPH + H(+)</text>
        <dbReference type="Rhea" id="RHEA:16233"/>
        <dbReference type="ChEBI" id="CHEBI:11561"/>
        <dbReference type="ChEBI" id="CHEBI:15378"/>
        <dbReference type="ChEBI" id="CHEBI:15980"/>
        <dbReference type="ChEBI" id="CHEBI:57783"/>
        <dbReference type="ChEBI" id="CHEBI:58349"/>
        <dbReference type="EC" id="1.1.1.169"/>
    </reaction>
</comment>
<comment type="pathway">
    <text evidence="2 11">Cofactor biosynthesis; (R)-pantothenate biosynthesis; (R)-pantoate from 3-methyl-2-oxobutanoate: step 2/2.</text>
</comment>
<dbReference type="AlphaFoldDB" id="A0A1B2DQG6"/>
<evidence type="ECO:0000256" key="10">
    <source>
        <dbReference type="ARBA" id="ARBA00048793"/>
    </source>
</evidence>
<keyword evidence="8 11" id="KW-0560">Oxidoreductase</keyword>
<dbReference type="RefSeq" id="WP_099520913.1">
    <property type="nucleotide sequence ID" value="NZ_CP016808.1"/>
</dbReference>
<dbReference type="EMBL" id="CP016808">
    <property type="protein sequence ID" value="ANY69964.1"/>
    <property type="molecule type" value="Genomic_DNA"/>
</dbReference>
<reference evidence="14" key="1">
    <citation type="submission" date="2016-08" db="EMBL/GenBank/DDBJ databases">
        <title>Complete Genome Seqeunce of Paenibacillus sp. BIHB 4019 from tea rhizoplane.</title>
        <authorList>
            <person name="Thakur R."/>
            <person name="Swarnkar M.K."/>
            <person name="Gulati A."/>
        </authorList>
    </citation>
    <scope>NUCLEOTIDE SEQUENCE [LARGE SCALE GENOMIC DNA]</scope>
    <source>
        <strain evidence="14">BIHB4019</strain>
    </source>
</reference>
<dbReference type="InterPro" id="IPR050838">
    <property type="entry name" value="Ketopantoate_reductase"/>
</dbReference>
<dbReference type="PANTHER" id="PTHR43765:SF2">
    <property type="entry name" value="2-DEHYDROPANTOATE 2-REDUCTASE"/>
    <property type="match status" value="1"/>
</dbReference>
<dbReference type="Gene3D" id="3.40.50.720">
    <property type="entry name" value="NAD(P)-binding Rossmann-like Domain"/>
    <property type="match status" value="1"/>
</dbReference>
<dbReference type="GO" id="GO:0015940">
    <property type="term" value="P:pantothenate biosynthetic process"/>
    <property type="evidence" value="ECO:0007669"/>
    <property type="project" value="UniProtKB-UniPathway"/>
</dbReference>
<keyword evidence="7 11" id="KW-0521">NADP</keyword>
<dbReference type="GO" id="GO:0008677">
    <property type="term" value="F:2-dehydropantoate 2-reductase activity"/>
    <property type="evidence" value="ECO:0007669"/>
    <property type="project" value="UniProtKB-EC"/>
</dbReference>